<reference evidence="4 5" key="1">
    <citation type="submission" date="2011-11" db="EMBL/GenBank/DDBJ databases">
        <title>Complete sequence of Granulicella mallensis MP5ACTX8.</title>
        <authorList>
            <consortium name="US DOE Joint Genome Institute"/>
            <person name="Lucas S."/>
            <person name="Copeland A."/>
            <person name="Lapidus A."/>
            <person name="Cheng J.-F."/>
            <person name="Goodwin L."/>
            <person name="Pitluck S."/>
            <person name="Peters L."/>
            <person name="Lu M."/>
            <person name="Detter J.C."/>
            <person name="Han C."/>
            <person name="Tapia R."/>
            <person name="Land M."/>
            <person name="Hauser L."/>
            <person name="Kyrpides N."/>
            <person name="Ivanova N."/>
            <person name="Mikhailova N."/>
            <person name="Pagani I."/>
            <person name="Rawat S."/>
            <person name="Mannisto M."/>
            <person name="Haggblom M."/>
            <person name="Woyke T."/>
        </authorList>
    </citation>
    <scope>NUCLEOTIDE SEQUENCE [LARGE SCALE GENOMIC DNA]</scope>
    <source>
        <strain evidence="5">ATCC BAA-1857 / DSM 23137 / MP5ACTX8</strain>
    </source>
</reference>
<dbReference type="EMBL" id="CP003130">
    <property type="protein sequence ID" value="AEU38358.1"/>
    <property type="molecule type" value="Genomic_DNA"/>
</dbReference>
<evidence type="ECO:0000256" key="1">
    <source>
        <dbReference type="SAM" id="MobiDB-lite"/>
    </source>
</evidence>
<dbReference type="InterPro" id="IPR000572">
    <property type="entry name" value="OxRdtase_Mopterin-bd_dom"/>
</dbReference>
<evidence type="ECO:0000313" key="4">
    <source>
        <dbReference type="EMBL" id="AEU38358.1"/>
    </source>
</evidence>
<organism evidence="4 5">
    <name type="scientific">Granulicella mallensis (strain ATCC BAA-1857 / DSM 23137 / MP5ACTX8)</name>
    <dbReference type="NCBI Taxonomy" id="682795"/>
    <lineage>
        <taxon>Bacteria</taxon>
        <taxon>Pseudomonadati</taxon>
        <taxon>Acidobacteriota</taxon>
        <taxon>Terriglobia</taxon>
        <taxon>Terriglobales</taxon>
        <taxon>Acidobacteriaceae</taxon>
        <taxon>Granulicella</taxon>
    </lineage>
</organism>
<keyword evidence="2" id="KW-0812">Transmembrane</keyword>
<protein>
    <submittedName>
        <fullName evidence="4">Oxidoreductase molybdopterin binding protein</fullName>
    </submittedName>
</protein>
<dbReference type="HOGENOM" id="CLU_045520_2_0_0"/>
<keyword evidence="2" id="KW-0472">Membrane</keyword>
<dbReference type="Proteomes" id="UP000007113">
    <property type="component" value="Chromosome"/>
</dbReference>
<evidence type="ECO:0000313" key="5">
    <source>
        <dbReference type="Proteomes" id="UP000007113"/>
    </source>
</evidence>
<feature type="region of interest" description="Disordered" evidence="1">
    <location>
        <begin position="1"/>
        <end position="46"/>
    </location>
</feature>
<sequence length="366" mass="40270">MNHDEENGNSLEPEDIPSVGTESKQETTELPEASPEDANPSVPMSIEKPEIVEAIEQSVNAEESPSSSVESVPLTDEVVPPIAVEPVLVKTHQSFLEEQPLPVIVMAPRVLRYRTRREVLGFGIGAVAAAIGAGLLLPQATLNRMGIRRDMNFRGKEWLLNKALRIDDDVAEALYSGNRRVPTYTKSQTTPIKNNYNGGTPDPGYISGWNLTLEGLASGLIVSLDIRNLMNRFSVHEQITRLVCVEGWSAIAWWAGLKFDDLLHAYPPKSQANWARVESSVNVDAAGNSDPYFVSIDLATARHPQTLLVTHHNGQPLTLEHGAPLRLLAPVKLGLKNVKAITRITYSAEEPRDYWTSYGYASYDGI</sequence>
<evidence type="ECO:0000256" key="2">
    <source>
        <dbReference type="SAM" id="Phobius"/>
    </source>
</evidence>
<dbReference type="Gene3D" id="3.90.420.10">
    <property type="entry name" value="Oxidoreductase, molybdopterin-binding domain"/>
    <property type="match status" value="1"/>
</dbReference>
<feature type="domain" description="Oxidoreductase molybdopterin-binding" evidence="3">
    <location>
        <begin position="206"/>
        <end position="355"/>
    </location>
</feature>
<evidence type="ECO:0000259" key="3">
    <source>
        <dbReference type="Pfam" id="PF00174"/>
    </source>
</evidence>
<dbReference type="Pfam" id="PF00174">
    <property type="entry name" value="Oxidored_molyb"/>
    <property type="match status" value="1"/>
</dbReference>
<gene>
    <name evidence="4" type="ordered locus">AciX8_4077</name>
</gene>
<proteinExistence type="predicted"/>
<dbReference type="PANTHER" id="PTHR43032">
    <property type="entry name" value="PROTEIN-METHIONINE-SULFOXIDE REDUCTASE"/>
    <property type="match status" value="1"/>
</dbReference>
<dbReference type="AlphaFoldDB" id="G8NQ24"/>
<dbReference type="OrthoDB" id="9778777at2"/>
<dbReference type="KEGG" id="gma:AciX8_4077"/>
<keyword evidence="2" id="KW-1133">Transmembrane helix</keyword>
<accession>G8NQ24</accession>
<dbReference type="InterPro" id="IPR036374">
    <property type="entry name" value="OxRdtase_Mopterin-bd_sf"/>
</dbReference>
<keyword evidence="5" id="KW-1185">Reference proteome</keyword>
<feature type="transmembrane region" description="Helical" evidence="2">
    <location>
        <begin position="119"/>
        <end position="137"/>
    </location>
</feature>
<dbReference type="eggNOG" id="COG2041">
    <property type="taxonomic scope" value="Bacteria"/>
</dbReference>
<dbReference type="SUPFAM" id="SSF56524">
    <property type="entry name" value="Oxidoreductase molybdopterin-binding domain"/>
    <property type="match status" value="1"/>
</dbReference>
<dbReference type="RefSeq" id="WP_014267229.1">
    <property type="nucleotide sequence ID" value="NC_016631.1"/>
</dbReference>
<dbReference type="STRING" id="682795.AciX8_4077"/>
<name>G8NQ24_GRAMM</name>